<feature type="region of interest" description="Disordered" evidence="1">
    <location>
        <begin position="43"/>
        <end position="62"/>
    </location>
</feature>
<evidence type="ECO:0000313" key="3">
    <source>
        <dbReference type="EMBL" id="SDN97463.1"/>
    </source>
</evidence>
<evidence type="ECO:0000256" key="1">
    <source>
        <dbReference type="SAM" id="MobiDB-lite"/>
    </source>
</evidence>
<keyword evidence="2" id="KW-1133">Transmembrane helix</keyword>
<protein>
    <submittedName>
        <fullName evidence="3">Uncharacterized protein</fullName>
    </submittedName>
</protein>
<name>A0A1H0FS21_9BACI</name>
<dbReference type="RefSeq" id="WP_093857881.1">
    <property type="nucleotide sequence ID" value="NZ_BJVZ01000017.1"/>
</dbReference>
<keyword evidence="4" id="KW-1185">Reference proteome</keyword>
<dbReference type="STRING" id="237069.SAMN05216498_0339"/>
<evidence type="ECO:0000256" key="2">
    <source>
        <dbReference type="SAM" id="Phobius"/>
    </source>
</evidence>
<accession>A0A1H0FS21</accession>
<keyword evidence="2" id="KW-0472">Membrane</keyword>
<dbReference type="Proteomes" id="UP000199334">
    <property type="component" value="Unassembled WGS sequence"/>
</dbReference>
<keyword evidence="2" id="KW-0812">Transmembrane</keyword>
<proteinExistence type="predicted"/>
<feature type="transmembrane region" description="Helical" evidence="2">
    <location>
        <begin position="14"/>
        <end position="36"/>
    </location>
</feature>
<reference evidence="3 4" key="1">
    <citation type="submission" date="2016-10" db="EMBL/GenBank/DDBJ databases">
        <authorList>
            <person name="de Groot N.N."/>
        </authorList>
    </citation>
    <scope>NUCLEOTIDE SEQUENCE [LARGE SCALE GENOMIC DNA]</scope>
    <source>
        <strain evidence="3 4">CGMCC 1.3442</strain>
    </source>
</reference>
<sequence length="62" mass="7466">MMDFLYFPENKMEYIPALITLLIFSYGAFVAMKLIVKKAKREREQFESKYPEAKRESNEPRQ</sequence>
<gene>
    <name evidence="3" type="ORF">SAMN05216498_0339</name>
</gene>
<evidence type="ECO:0000313" key="4">
    <source>
        <dbReference type="Proteomes" id="UP000199334"/>
    </source>
</evidence>
<dbReference type="EMBL" id="FNIG01000013">
    <property type="protein sequence ID" value="SDN97463.1"/>
    <property type="molecule type" value="Genomic_DNA"/>
</dbReference>
<dbReference type="OrthoDB" id="2390218at2"/>
<organism evidence="3 4">
    <name type="scientific">Tenuibacillus multivorans</name>
    <dbReference type="NCBI Taxonomy" id="237069"/>
    <lineage>
        <taxon>Bacteria</taxon>
        <taxon>Bacillati</taxon>
        <taxon>Bacillota</taxon>
        <taxon>Bacilli</taxon>
        <taxon>Bacillales</taxon>
        <taxon>Bacillaceae</taxon>
        <taxon>Tenuibacillus</taxon>
    </lineage>
</organism>
<dbReference type="AlphaFoldDB" id="A0A1H0FS21"/>